<organism evidence="1 2">
    <name type="scientific">Actinocorallia longicatena</name>
    <dbReference type="NCBI Taxonomy" id="111803"/>
    <lineage>
        <taxon>Bacteria</taxon>
        <taxon>Bacillati</taxon>
        <taxon>Actinomycetota</taxon>
        <taxon>Actinomycetes</taxon>
        <taxon>Streptosporangiales</taxon>
        <taxon>Thermomonosporaceae</taxon>
        <taxon>Actinocorallia</taxon>
    </lineage>
</organism>
<keyword evidence="2" id="KW-1185">Reference proteome</keyword>
<proteinExistence type="predicted"/>
<dbReference type="Pfam" id="PF10604">
    <property type="entry name" value="Polyketide_cyc2"/>
    <property type="match status" value="1"/>
</dbReference>
<dbReference type="EMBL" id="BAAAUV010000036">
    <property type="protein sequence ID" value="GAA3238724.1"/>
    <property type="molecule type" value="Genomic_DNA"/>
</dbReference>
<protein>
    <recommendedName>
        <fullName evidence="3">SRPBCC family protein</fullName>
    </recommendedName>
</protein>
<gene>
    <name evidence="1" type="ORF">GCM10010468_74410</name>
</gene>
<dbReference type="InterPro" id="IPR023393">
    <property type="entry name" value="START-like_dom_sf"/>
</dbReference>
<evidence type="ECO:0000313" key="2">
    <source>
        <dbReference type="Proteomes" id="UP001501237"/>
    </source>
</evidence>
<sequence>MDPTVCGMICPVEREWVIEESVLIEAPVADVYAAVADPRRAVEWSPEVFRVWVRDEPIEVDSRFVGFNRRGPFLWFTNCDVTAAVPDTAFAFRVYSFGMEVALWGYRLEPVGDGTRLTEYWQDLRRDYRAAWFVTLLGRIFTGVKGEDRSALNREGMRTTLNRIKTALETRV</sequence>
<dbReference type="InterPro" id="IPR019587">
    <property type="entry name" value="Polyketide_cyclase/dehydratase"/>
</dbReference>
<dbReference type="SUPFAM" id="SSF55961">
    <property type="entry name" value="Bet v1-like"/>
    <property type="match status" value="1"/>
</dbReference>
<comment type="caution">
    <text evidence="1">The sequence shown here is derived from an EMBL/GenBank/DDBJ whole genome shotgun (WGS) entry which is preliminary data.</text>
</comment>
<dbReference type="Proteomes" id="UP001501237">
    <property type="component" value="Unassembled WGS sequence"/>
</dbReference>
<name>A0ABP6QMD3_9ACTN</name>
<reference evidence="2" key="1">
    <citation type="journal article" date="2019" name="Int. J. Syst. Evol. Microbiol.">
        <title>The Global Catalogue of Microorganisms (GCM) 10K type strain sequencing project: providing services to taxonomists for standard genome sequencing and annotation.</title>
        <authorList>
            <consortium name="The Broad Institute Genomics Platform"/>
            <consortium name="The Broad Institute Genome Sequencing Center for Infectious Disease"/>
            <person name="Wu L."/>
            <person name="Ma J."/>
        </authorList>
    </citation>
    <scope>NUCLEOTIDE SEQUENCE [LARGE SCALE GENOMIC DNA]</scope>
    <source>
        <strain evidence="2">JCM 9377</strain>
    </source>
</reference>
<evidence type="ECO:0008006" key="3">
    <source>
        <dbReference type="Google" id="ProtNLM"/>
    </source>
</evidence>
<accession>A0ABP6QMD3</accession>
<dbReference type="Gene3D" id="3.30.530.20">
    <property type="match status" value="1"/>
</dbReference>
<evidence type="ECO:0000313" key="1">
    <source>
        <dbReference type="EMBL" id="GAA3238724.1"/>
    </source>
</evidence>